<dbReference type="Proteomes" id="UP000789920">
    <property type="component" value="Unassembled WGS sequence"/>
</dbReference>
<gene>
    <name evidence="1" type="ORF">RPERSI_LOCUS10286</name>
</gene>
<evidence type="ECO:0000313" key="2">
    <source>
        <dbReference type="Proteomes" id="UP000789920"/>
    </source>
</evidence>
<reference evidence="1" key="1">
    <citation type="submission" date="2021-06" db="EMBL/GenBank/DDBJ databases">
        <authorList>
            <person name="Kallberg Y."/>
            <person name="Tangrot J."/>
            <person name="Rosling A."/>
        </authorList>
    </citation>
    <scope>NUCLEOTIDE SEQUENCE</scope>
    <source>
        <strain evidence="1">MA461A</strain>
    </source>
</reference>
<sequence>ENLQFLTDISEVMSNQGSKIIYDTAMAVSHPRSKLNVNKVSHDPISFQLNYSIRNKIVTFKLDRPLFAAIPSGEGKTTLQSQNPLLFADWEQLLDSQQWTEFQRLLSDKKWDEIDNIFRVIRIPTVNPNRIYLVHGFSHVPLHLKQNYLGAFLLDVGTNIRENAGNRKSLMEEPLVFFCPTFSARNEAIVERAVLLLSDVQY</sequence>
<dbReference type="EMBL" id="CAJVQC010020265">
    <property type="protein sequence ID" value="CAG8706909.1"/>
    <property type="molecule type" value="Genomic_DNA"/>
</dbReference>
<protein>
    <submittedName>
        <fullName evidence="1">13479_t:CDS:1</fullName>
    </submittedName>
</protein>
<organism evidence="1 2">
    <name type="scientific">Racocetra persica</name>
    <dbReference type="NCBI Taxonomy" id="160502"/>
    <lineage>
        <taxon>Eukaryota</taxon>
        <taxon>Fungi</taxon>
        <taxon>Fungi incertae sedis</taxon>
        <taxon>Mucoromycota</taxon>
        <taxon>Glomeromycotina</taxon>
        <taxon>Glomeromycetes</taxon>
        <taxon>Diversisporales</taxon>
        <taxon>Gigasporaceae</taxon>
        <taxon>Racocetra</taxon>
    </lineage>
</organism>
<name>A0ACA9PG73_9GLOM</name>
<feature type="non-terminal residue" evidence="1">
    <location>
        <position position="1"/>
    </location>
</feature>
<evidence type="ECO:0000313" key="1">
    <source>
        <dbReference type="EMBL" id="CAG8706909.1"/>
    </source>
</evidence>
<keyword evidence="2" id="KW-1185">Reference proteome</keyword>
<comment type="caution">
    <text evidence="1">The sequence shown here is derived from an EMBL/GenBank/DDBJ whole genome shotgun (WGS) entry which is preliminary data.</text>
</comment>
<accession>A0ACA9PG73</accession>
<proteinExistence type="predicted"/>